<organism evidence="2 3">
    <name type="scientific">Coprinellus micaceus</name>
    <name type="common">Glistening ink-cap mushroom</name>
    <name type="synonym">Coprinus micaceus</name>
    <dbReference type="NCBI Taxonomy" id="71717"/>
    <lineage>
        <taxon>Eukaryota</taxon>
        <taxon>Fungi</taxon>
        <taxon>Dikarya</taxon>
        <taxon>Basidiomycota</taxon>
        <taxon>Agaricomycotina</taxon>
        <taxon>Agaricomycetes</taxon>
        <taxon>Agaricomycetidae</taxon>
        <taxon>Agaricales</taxon>
        <taxon>Agaricineae</taxon>
        <taxon>Psathyrellaceae</taxon>
        <taxon>Coprinellus</taxon>
    </lineage>
</organism>
<gene>
    <name evidence="2" type="ORF">FA13DRAFT_1740742</name>
</gene>
<name>A0A4Y7SLA4_COPMI</name>
<evidence type="ECO:0000256" key="1">
    <source>
        <dbReference type="SAM" id="MobiDB-lite"/>
    </source>
</evidence>
<proteinExistence type="predicted"/>
<comment type="caution">
    <text evidence="2">The sequence shown here is derived from an EMBL/GenBank/DDBJ whole genome shotgun (WGS) entry which is preliminary data.</text>
</comment>
<dbReference type="Proteomes" id="UP000298030">
    <property type="component" value="Unassembled WGS sequence"/>
</dbReference>
<keyword evidence="3" id="KW-1185">Reference proteome</keyword>
<accession>A0A4Y7SLA4</accession>
<feature type="region of interest" description="Disordered" evidence="1">
    <location>
        <begin position="42"/>
        <end position="98"/>
    </location>
</feature>
<evidence type="ECO:0000313" key="2">
    <source>
        <dbReference type="EMBL" id="TEB22677.1"/>
    </source>
</evidence>
<dbReference type="EMBL" id="QPFP01000087">
    <property type="protein sequence ID" value="TEB22677.1"/>
    <property type="molecule type" value="Genomic_DNA"/>
</dbReference>
<protein>
    <submittedName>
        <fullName evidence="2">Uncharacterized protein</fullName>
    </submittedName>
</protein>
<evidence type="ECO:0000313" key="3">
    <source>
        <dbReference type="Proteomes" id="UP000298030"/>
    </source>
</evidence>
<dbReference type="AlphaFoldDB" id="A0A4Y7SLA4"/>
<sequence length="98" mass="10797">MPFSLPDHDPLSPFLPPMFTPFSSSPTSSALLRHPRSIYFAPCPDRASSPTHPPLKPRGSTSRLPAPYAVPVINEPRNATDNRRSPLHLPSGPRYLLC</sequence>
<reference evidence="2 3" key="1">
    <citation type="journal article" date="2019" name="Nat. Ecol. Evol.">
        <title>Megaphylogeny resolves global patterns of mushroom evolution.</title>
        <authorList>
            <person name="Varga T."/>
            <person name="Krizsan K."/>
            <person name="Foldi C."/>
            <person name="Dima B."/>
            <person name="Sanchez-Garcia M."/>
            <person name="Sanchez-Ramirez S."/>
            <person name="Szollosi G.J."/>
            <person name="Szarkandi J.G."/>
            <person name="Papp V."/>
            <person name="Albert L."/>
            <person name="Andreopoulos W."/>
            <person name="Angelini C."/>
            <person name="Antonin V."/>
            <person name="Barry K.W."/>
            <person name="Bougher N.L."/>
            <person name="Buchanan P."/>
            <person name="Buyck B."/>
            <person name="Bense V."/>
            <person name="Catcheside P."/>
            <person name="Chovatia M."/>
            <person name="Cooper J."/>
            <person name="Damon W."/>
            <person name="Desjardin D."/>
            <person name="Finy P."/>
            <person name="Geml J."/>
            <person name="Haridas S."/>
            <person name="Hughes K."/>
            <person name="Justo A."/>
            <person name="Karasinski D."/>
            <person name="Kautmanova I."/>
            <person name="Kiss B."/>
            <person name="Kocsube S."/>
            <person name="Kotiranta H."/>
            <person name="LaButti K.M."/>
            <person name="Lechner B.E."/>
            <person name="Liimatainen K."/>
            <person name="Lipzen A."/>
            <person name="Lukacs Z."/>
            <person name="Mihaltcheva S."/>
            <person name="Morgado L.N."/>
            <person name="Niskanen T."/>
            <person name="Noordeloos M.E."/>
            <person name="Ohm R.A."/>
            <person name="Ortiz-Santana B."/>
            <person name="Ovrebo C."/>
            <person name="Racz N."/>
            <person name="Riley R."/>
            <person name="Savchenko A."/>
            <person name="Shiryaev A."/>
            <person name="Soop K."/>
            <person name="Spirin V."/>
            <person name="Szebenyi C."/>
            <person name="Tomsovsky M."/>
            <person name="Tulloss R.E."/>
            <person name="Uehling J."/>
            <person name="Grigoriev I.V."/>
            <person name="Vagvolgyi C."/>
            <person name="Papp T."/>
            <person name="Martin F.M."/>
            <person name="Miettinen O."/>
            <person name="Hibbett D.S."/>
            <person name="Nagy L.G."/>
        </authorList>
    </citation>
    <scope>NUCLEOTIDE SEQUENCE [LARGE SCALE GENOMIC DNA]</scope>
    <source>
        <strain evidence="2 3">FP101781</strain>
    </source>
</reference>